<feature type="transmembrane region" description="Helical" evidence="12">
    <location>
        <begin position="142"/>
        <end position="164"/>
    </location>
</feature>
<protein>
    <recommendedName>
        <fullName evidence="12">Protease HtpX homolog</fullName>
        <ecNumber evidence="12">3.4.24.-</ecNumber>
    </recommendedName>
</protein>
<dbReference type="Gene3D" id="3.30.2010.10">
    <property type="entry name" value="Metalloproteases ('zincins'), catalytic domain"/>
    <property type="match status" value="1"/>
</dbReference>
<dbReference type="GO" id="GO:0005886">
    <property type="term" value="C:plasma membrane"/>
    <property type="evidence" value="ECO:0007669"/>
    <property type="project" value="UniProtKB-SubCell"/>
</dbReference>
<evidence type="ECO:0000256" key="5">
    <source>
        <dbReference type="ARBA" id="ARBA00022692"/>
    </source>
</evidence>
<feature type="domain" description="Peptidase M48" evidence="14">
    <location>
        <begin position="69"/>
        <end position="278"/>
    </location>
</feature>
<evidence type="ECO:0000259" key="14">
    <source>
        <dbReference type="Pfam" id="PF01435"/>
    </source>
</evidence>
<reference evidence="15" key="1">
    <citation type="submission" date="2020-07" db="EMBL/GenBank/DDBJ databases">
        <title>Huge and variable diversity of episymbiotic CPR bacteria and DPANN archaea in groundwater ecosystems.</title>
        <authorList>
            <person name="He C.Y."/>
            <person name="Keren R."/>
            <person name="Whittaker M."/>
            <person name="Farag I.F."/>
            <person name="Doudna J."/>
            <person name="Cate J.H.D."/>
            <person name="Banfield J.F."/>
        </authorList>
    </citation>
    <scope>NUCLEOTIDE SEQUENCE</scope>
    <source>
        <strain evidence="15">NC_groundwater_1586_Pr3_B-0.1um_66_15</strain>
    </source>
</reference>
<dbReference type="InterPro" id="IPR001915">
    <property type="entry name" value="Peptidase_M48"/>
</dbReference>
<evidence type="ECO:0000256" key="13">
    <source>
        <dbReference type="SAM" id="MobiDB-lite"/>
    </source>
</evidence>
<name>A0A933NYQ5_9HYPH</name>
<keyword evidence="10 12" id="KW-0482">Metalloprotease</keyword>
<dbReference type="NCBIfam" id="NF002363">
    <property type="entry name" value="PRK01345.1"/>
    <property type="match status" value="1"/>
</dbReference>
<keyword evidence="11 12" id="KW-0472">Membrane</keyword>
<evidence type="ECO:0000313" key="15">
    <source>
        <dbReference type="EMBL" id="MBI4921712.1"/>
    </source>
</evidence>
<evidence type="ECO:0000256" key="2">
    <source>
        <dbReference type="ARBA" id="ARBA00009779"/>
    </source>
</evidence>
<dbReference type="GO" id="GO:0008270">
    <property type="term" value="F:zinc ion binding"/>
    <property type="evidence" value="ECO:0007669"/>
    <property type="project" value="UniProtKB-UniRule"/>
</dbReference>
<evidence type="ECO:0000256" key="3">
    <source>
        <dbReference type="ARBA" id="ARBA00022475"/>
    </source>
</evidence>
<keyword evidence="3 12" id="KW-1003">Cell membrane</keyword>
<dbReference type="NCBIfam" id="NF002826">
    <property type="entry name" value="PRK03001.1"/>
    <property type="match status" value="1"/>
</dbReference>
<evidence type="ECO:0000256" key="10">
    <source>
        <dbReference type="ARBA" id="ARBA00023049"/>
    </source>
</evidence>
<evidence type="ECO:0000256" key="6">
    <source>
        <dbReference type="ARBA" id="ARBA00022723"/>
    </source>
</evidence>
<dbReference type="PANTHER" id="PTHR43221:SF1">
    <property type="entry name" value="PROTEASE HTPX"/>
    <property type="match status" value="1"/>
</dbReference>
<feature type="transmembrane region" description="Helical" evidence="12">
    <location>
        <begin position="7"/>
        <end position="25"/>
    </location>
</feature>
<evidence type="ECO:0000256" key="4">
    <source>
        <dbReference type="ARBA" id="ARBA00022670"/>
    </source>
</evidence>
<keyword evidence="9 12" id="KW-1133">Transmembrane helix</keyword>
<dbReference type="InterPro" id="IPR050083">
    <property type="entry name" value="HtpX_protease"/>
</dbReference>
<keyword evidence="6 12" id="KW-0479">Metal-binding</keyword>
<dbReference type="Proteomes" id="UP000782610">
    <property type="component" value="Unassembled WGS sequence"/>
</dbReference>
<evidence type="ECO:0000256" key="7">
    <source>
        <dbReference type="ARBA" id="ARBA00022801"/>
    </source>
</evidence>
<dbReference type="HAMAP" id="MF_00188">
    <property type="entry name" value="Pept_M48_protease_HtpX"/>
    <property type="match status" value="1"/>
</dbReference>
<keyword evidence="7 12" id="KW-0378">Hydrolase</keyword>
<dbReference type="InterPro" id="IPR022919">
    <property type="entry name" value="Pept_M48_protease_HtpX"/>
</dbReference>
<proteinExistence type="inferred from homology"/>
<comment type="cofactor">
    <cofactor evidence="12">
        <name>Zn(2+)</name>
        <dbReference type="ChEBI" id="CHEBI:29105"/>
    </cofactor>
    <text evidence="12">Binds 1 zinc ion per subunit.</text>
</comment>
<keyword evidence="8 12" id="KW-0862">Zinc</keyword>
<evidence type="ECO:0000256" key="9">
    <source>
        <dbReference type="ARBA" id="ARBA00022989"/>
    </source>
</evidence>
<dbReference type="GO" id="GO:0006508">
    <property type="term" value="P:proteolysis"/>
    <property type="evidence" value="ECO:0007669"/>
    <property type="project" value="UniProtKB-KW"/>
</dbReference>
<dbReference type="GO" id="GO:0004222">
    <property type="term" value="F:metalloendopeptidase activity"/>
    <property type="evidence" value="ECO:0007669"/>
    <property type="project" value="UniProtKB-UniRule"/>
</dbReference>
<keyword evidence="4 12" id="KW-0645">Protease</keyword>
<dbReference type="EC" id="3.4.24.-" evidence="12"/>
<evidence type="ECO:0000256" key="11">
    <source>
        <dbReference type="ARBA" id="ARBA00023136"/>
    </source>
</evidence>
<keyword evidence="5 12" id="KW-0812">Transmembrane</keyword>
<evidence type="ECO:0000256" key="12">
    <source>
        <dbReference type="HAMAP-Rule" id="MF_00188"/>
    </source>
</evidence>
<feature type="binding site" evidence="12">
    <location>
        <position position="131"/>
    </location>
    <ligand>
        <name>Zn(2+)</name>
        <dbReference type="ChEBI" id="CHEBI:29105"/>
        <note>catalytic</note>
    </ligand>
</feature>
<gene>
    <name evidence="12 15" type="primary">htpX</name>
    <name evidence="15" type="ORF">HY834_08180</name>
</gene>
<organism evidence="15 16">
    <name type="scientific">Devosia nanyangense</name>
    <dbReference type="NCBI Taxonomy" id="1228055"/>
    <lineage>
        <taxon>Bacteria</taxon>
        <taxon>Pseudomonadati</taxon>
        <taxon>Pseudomonadota</taxon>
        <taxon>Alphaproteobacteria</taxon>
        <taxon>Hyphomicrobiales</taxon>
        <taxon>Devosiaceae</taxon>
        <taxon>Devosia</taxon>
    </lineage>
</organism>
<dbReference type="PANTHER" id="PTHR43221">
    <property type="entry name" value="PROTEASE HTPX"/>
    <property type="match status" value="1"/>
</dbReference>
<dbReference type="Pfam" id="PF01435">
    <property type="entry name" value="Peptidase_M48"/>
    <property type="match status" value="1"/>
</dbReference>
<dbReference type="EMBL" id="JACRAF010000023">
    <property type="protein sequence ID" value="MBI4921712.1"/>
    <property type="molecule type" value="Genomic_DNA"/>
</dbReference>
<dbReference type="AlphaFoldDB" id="A0A933NYQ5"/>
<accession>A0A933NYQ5</accession>
<sequence>MFNLVRTGVLIAALTALFMVVGYFIGGQTGILIALVVALGTNLFAYWNADKMVLSMQNAREVDAASAPDLFGMVGELARRAGLPMPRVYIIDTEQPNAFATGRDPQNAAVAVSSGLLRTLNADELAGVISHELTHIRNRDTLTMTITATLAGAISMLAQFGLFFGGGNRRDNPLGGIGALLMVFLAPLAAAMVQMAVSRTREYEADRGGAEISGQPLALASALSKISNGAARNVNVAAEQNPAMAHLYIFNPLSGARMDNLFATHPAVENRIAELQKLAAEMGRDDRGYRPAPRPSYTDTAPRQTGGGWRVPPVGDGEDRHRRGPWG</sequence>
<comment type="subcellular location">
    <subcellularLocation>
        <location evidence="1 12">Cell membrane</location>
        <topology evidence="1 12">Multi-pass membrane protein</topology>
    </subcellularLocation>
</comment>
<comment type="caution">
    <text evidence="15">The sequence shown here is derived from an EMBL/GenBank/DDBJ whole genome shotgun (WGS) entry which is preliminary data.</text>
</comment>
<feature type="binding site" evidence="12">
    <location>
        <position position="202"/>
    </location>
    <ligand>
        <name>Zn(2+)</name>
        <dbReference type="ChEBI" id="CHEBI:29105"/>
        <note>catalytic</note>
    </ligand>
</feature>
<evidence type="ECO:0000256" key="8">
    <source>
        <dbReference type="ARBA" id="ARBA00022833"/>
    </source>
</evidence>
<feature type="binding site" evidence="12">
    <location>
        <position position="135"/>
    </location>
    <ligand>
        <name>Zn(2+)</name>
        <dbReference type="ChEBI" id="CHEBI:29105"/>
        <note>catalytic</note>
    </ligand>
</feature>
<evidence type="ECO:0000256" key="1">
    <source>
        <dbReference type="ARBA" id="ARBA00004651"/>
    </source>
</evidence>
<feature type="region of interest" description="Disordered" evidence="13">
    <location>
        <begin position="285"/>
        <end position="327"/>
    </location>
</feature>
<feature type="transmembrane region" description="Helical" evidence="12">
    <location>
        <begin position="176"/>
        <end position="197"/>
    </location>
</feature>
<feature type="transmembrane region" description="Helical" evidence="12">
    <location>
        <begin position="31"/>
        <end position="49"/>
    </location>
</feature>
<feature type="active site" evidence="12">
    <location>
        <position position="132"/>
    </location>
</feature>
<evidence type="ECO:0000313" key="16">
    <source>
        <dbReference type="Proteomes" id="UP000782610"/>
    </source>
</evidence>
<comment type="similarity">
    <text evidence="2 12">Belongs to the peptidase M48B family.</text>
</comment>
<dbReference type="CDD" id="cd07336">
    <property type="entry name" value="M48B_HtpX_like"/>
    <property type="match status" value="1"/>
</dbReference>